<name>A0A1H0IXN0_PSERE</name>
<gene>
    <name evidence="2" type="ORF">SAMN04490202_0670</name>
</gene>
<protein>
    <submittedName>
        <fullName evidence="2">Uncharacterized protein</fullName>
    </submittedName>
</protein>
<evidence type="ECO:0000313" key="3">
    <source>
        <dbReference type="Proteomes" id="UP000198549"/>
    </source>
</evidence>
<dbReference type="AlphaFoldDB" id="A0A1H0IXN0"/>
<evidence type="ECO:0000256" key="1">
    <source>
        <dbReference type="SAM" id="MobiDB-lite"/>
    </source>
</evidence>
<evidence type="ECO:0000313" key="2">
    <source>
        <dbReference type="EMBL" id="SDO36102.1"/>
    </source>
</evidence>
<feature type="region of interest" description="Disordered" evidence="1">
    <location>
        <begin position="1"/>
        <end position="28"/>
    </location>
</feature>
<sequence length="515" mass="54257">MPLLSTGLPVSRLPTQPDTNRSARTPPKNHTIIALDGYASSHQIENALMMHAPYPDRQGDSSVVVEMQGVLEGIDLNLSEIITTESTDHAVASANLAQTIEQLLAGEIEEAHDNARDGSIEEYIAIKIAEMDPSIKTEQSPTATIQRAQTITDCLGELLGKLGRNEFEGDLGRWACNLTISGLRTGLVVGTLTTIRQLIGFTLEKTLQSSAASPLTRNVLGAISLMMGPALNIIGAVRDECNGTANTQTRLARLATLTLSMAALAMAAAAPQALPALASYGSQTAFYSFASDLVNLFLPISDNSTPNPTGTVATAGLNGALQFLAFTAMSNTAPNSGPGYAMSAGSAPSTANEVFATQLSDWLARNTEAAASVDLSTENRTTEILESLAPVIGHDVLRGTYNAGADIASQVLGGEIMHALQPEKNPEGFRIKLMAPRIPSAEHVANQFLTTNAIRTSMSETIITVVVSASRYFSTLPISKTEVDHIVNALVAAVVFASRPGFVYANQGTKPAANV</sequence>
<proteinExistence type="predicted"/>
<feature type="compositionally biased region" description="Polar residues" evidence="1">
    <location>
        <begin position="13"/>
        <end position="23"/>
    </location>
</feature>
<accession>A0A1H0IXN0</accession>
<dbReference type="EMBL" id="LT629709">
    <property type="protein sequence ID" value="SDO36102.1"/>
    <property type="molecule type" value="Genomic_DNA"/>
</dbReference>
<reference evidence="2 3" key="1">
    <citation type="submission" date="2016-10" db="EMBL/GenBank/DDBJ databases">
        <authorList>
            <person name="de Groot N.N."/>
        </authorList>
    </citation>
    <scope>NUCLEOTIDE SEQUENCE [LARGE SCALE GENOMIC DNA]</scope>
    <source>
        <strain evidence="2 3">BS3776</strain>
    </source>
</reference>
<dbReference type="Proteomes" id="UP000198549">
    <property type="component" value="Chromosome I"/>
</dbReference>
<organism evidence="2 3">
    <name type="scientific">Pseudomonas reinekei</name>
    <dbReference type="NCBI Taxonomy" id="395598"/>
    <lineage>
        <taxon>Bacteria</taxon>
        <taxon>Pseudomonadati</taxon>
        <taxon>Pseudomonadota</taxon>
        <taxon>Gammaproteobacteria</taxon>
        <taxon>Pseudomonadales</taxon>
        <taxon>Pseudomonadaceae</taxon>
        <taxon>Pseudomonas</taxon>
    </lineage>
</organism>